<reference evidence="1 2" key="1">
    <citation type="submission" date="2008-02" db="EMBL/GenBank/DDBJ databases">
        <title>A 6x draft sequence assembly of the Pongo pygmaeus abelii genome.</title>
        <authorList>
            <person name="Wilson R.K."/>
            <person name="Mardis E."/>
        </authorList>
    </citation>
    <scope>NUCLEOTIDE SEQUENCE [LARGE SCALE GENOMIC DNA]</scope>
</reference>
<dbReference type="Ensembl" id="ENSPPYT00000036096.1">
    <property type="protein sequence ID" value="ENSPPYP00000038889.1"/>
    <property type="gene ID" value="ENSPPYG00000032582.1"/>
</dbReference>
<proteinExistence type="predicted"/>
<dbReference type="Proteomes" id="UP000001595">
    <property type="component" value="Chromosome 9"/>
</dbReference>
<reference evidence="1" key="3">
    <citation type="submission" date="2025-09" db="UniProtKB">
        <authorList>
            <consortium name="Ensembl"/>
        </authorList>
    </citation>
    <scope>IDENTIFICATION</scope>
</reference>
<name>A0A8I5U0M9_PONAB</name>
<dbReference type="InterPro" id="IPR027417">
    <property type="entry name" value="P-loop_NTPase"/>
</dbReference>
<reference evidence="1" key="2">
    <citation type="submission" date="2025-08" db="UniProtKB">
        <authorList>
            <consortium name="Ensembl"/>
        </authorList>
    </citation>
    <scope>IDENTIFICATION</scope>
</reference>
<accession>A0A8I5U0M9</accession>
<dbReference type="Gene3D" id="3.40.50.300">
    <property type="entry name" value="P-loop containing nucleotide triphosphate hydrolases"/>
    <property type="match status" value="1"/>
</dbReference>
<evidence type="ECO:0000313" key="2">
    <source>
        <dbReference type="Proteomes" id="UP000001595"/>
    </source>
</evidence>
<protein>
    <submittedName>
        <fullName evidence="1">Uncharacterized protein</fullName>
    </submittedName>
</protein>
<dbReference type="AlphaFoldDB" id="A0A8I5U0M9"/>
<keyword evidence="2" id="KW-1185">Reference proteome</keyword>
<organism evidence="1 2">
    <name type="scientific">Pongo abelii</name>
    <name type="common">Sumatran orangutan</name>
    <name type="synonym">Pongo pygmaeus abelii</name>
    <dbReference type="NCBI Taxonomy" id="9601"/>
    <lineage>
        <taxon>Eukaryota</taxon>
        <taxon>Metazoa</taxon>
        <taxon>Chordata</taxon>
        <taxon>Craniata</taxon>
        <taxon>Vertebrata</taxon>
        <taxon>Euteleostomi</taxon>
        <taxon>Mammalia</taxon>
        <taxon>Eutheria</taxon>
        <taxon>Euarchontoglires</taxon>
        <taxon>Primates</taxon>
        <taxon>Haplorrhini</taxon>
        <taxon>Catarrhini</taxon>
        <taxon>Hominidae</taxon>
        <taxon>Pongo</taxon>
    </lineage>
</organism>
<evidence type="ECO:0000313" key="1">
    <source>
        <dbReference type="Ensembl" id="ENSPPYP00000038889.1"/>
    </source>
</evidence>
<sequence>FQFSFYSSNITTATSTVLSLKLRKYLPNASPLSSSDNQKPKDEISTDKNKFLKFYVLNQICRQSLCSGIACRFSCSRHSVVSQDHTTALQPRIFVLTSFILINYIPLKKIWKKSYFI</sequence>